<accession>A0ABR6WP17</accession>
<evidence type="ECO:0000259" key="2">
    <source>
        <dbReference type="Pfam" id="PF04984"/>
    </source>
</evidence>
<protein>
    <recommendedName>
        <fullName evidence="2">Tail sheath protein subtilisin-like domain-containing protein</fullName>
    </recommendedName>
</protein>
<dbReference type="RefSeq" id="WP_148603670.1">
    <property type="nucleotide sequence ID" value="NZ_RXYB01000010.1"/>
</dbReference>
<comment type="caution">
    <text evidence="3">The sequence shown here is derived from an EMBL/GenBank/DDBJ whole genome shotgun (WGS) entry which is preliminary data.</text>
</comment>
<dbReference type="Gene3D" id="3.40.50.11790">
    <property type="match status" value="1"/>
</dbReference>
<dbReference type="Gene3D" id="3.30.1370.220">
    <property type="match status" value="1"/>
</dbReference>
<dbReference type="EMBL" id="WJBB01000019">
    <property type="protein sequence ID" value="MBC3798028.1"/>
    <property type="molecule type" value="Genomic_DNA"/>
</dbReference>
<dbReference type="Proteomes" id="UP000653358">
    <property type="component" value="Unassembled WGS sequence"/>
</dbReference>
<dbReference type="InterPro" id="IPR035089">
    <property type="entry name" value="Phage_sheath_subtilisin"/>
</dbReference>
<dbReference type="Pfam" id="PF04984">
    <property type="entry name" value="Phage_sheath_1"/>
    <property type="match status" value="1"/>
</dbReference>
<evidence type="ECO:0000313" key="4">
    <source>
        <dbReference type="Proteomes" id="UP000653358"/>
    </source>
</evidence>
<feature type="domain" description="Tail sheath protein subtilisin-like" evidence="2">
    <location>
        <begin position="200"/>
        <end position="358"/>
    </location>
</feature>
<evidence type="ECO:0000313" key="3">
    <source>
        <dbReference type="EMBL" id="MBC3798028.1"/>
    </source>
</evidence>
<gene>
    <name evidence="3" type="ORF">GH807_13345</name>
</gene>
<organism evidence="3 4">
    <name type="scientific">Acetobacterium tundrae</name>
    <dbReference type="NCBI Taxonomy" id="132932"/>
    <lineage>
        <taxon>Bacteria</taxon>
        <taxon>Bacillati</taxon>
        <taxon>Bacillota</taxon>
        <taxon>Clostridia</taxon>
        <taxon>Eubacteriales</taxon>
        <taxon>Eubacteriaceae</taxon>
        <taxon>Acetobacterium</taxon>
    </lineage>
</organism>
<sequence>MGIFFTAGEKKVRPGLYNRYENGSAKPIVADGTVATVFAGNWGPLNTIKALTQNDDISLIYGGTASEIIDRTIAGGSGKILAVRIGTGGTKGSVILKDTTATPVNAITATLKYEGDRALGYIIRDVLGDTASRELIITESGTILEKITFAVSTTGEVDSLIAAAAKSIYVDLAKVDGYAGTGKLALVASGTFTGGVNPTVTTESYSNGFSLLETKNWDCVVVDTNDTAVHAILSGFVNRMYLLGRMGFAVIGEPSSVLYDTRLTHAVAYNDYNTIYVGMGYINAAGEKIEGWKAAANIAGLVAGIPSKKSITHTVIADAVSLIETLTDTQYQNAVRNGMIAFSVSSDDQVWVDSGITTLTVPSGEDDKGWEKIKRVKIRFEMMTRISNKTEKLSGQVDGTDDGKTTVIQIAQGVLNDMVAEKKLASGAKIELVTDSSADPDSAYFNITAYDIDSLEKFYLVYKFRFSEAA</sequence>
<name>A0ABR6WP17_9FIRM</name>
<keyword evidence="4" id="KW-1185">Reference proteome</keyword>
<evidence type="ECO:0000256" key="1">
    <source>
        <dbReference type="ARBA" id="ARBA00008005"/>
    </source>
</evidence>
<reference evidence="3 4" key="1">
    <citation type="journal article" date="2020" name="mSystems">
        <title>Defining Genomic and Predicted Metabolic Features of the Acetobacterium Genus.</title>
        <authorList>
            <person name="Ross D.E."/>
            <person name="Marshall C.W."/>
            <person name="Gulliver D."/>
            <person name="May H.D."/>
            <person name="Norman R.S."/>
        </authorList>
    </citation>
    <scope>NUCLEOTIDE SEQUENCE [LARGE SCALE GENOMIC DNA]</scope>
    <source>
        <strain evidence="3 4">DSM 9173</strain>
    </source>
</reference>
<comment type="similarity">
    <text evidence="1">Belongs to the myoviridae tail sheath protein family.</text>
</comment>
<proteinExistence type="inferred from homology"/>